<dbReference type="Proteomes" id="UP000335415">
    <property type="component" value="Unassembled WGS sequence"/>
</dbReference>
<evidence type="ECO:0000256" key="8">
    <source>
        <dbReference type="ARBA" id="ARBA00023136"/>
    </source>
</evidence>
<dbReference type="Pfam" id="PF02203">
    <property type="entry name" value="TarH"/>
    <property type="match status" value="1"/>
</dbReference>
<evidence type="ECO:0000256" key="7">
    <source>
        <dbReference type="ARBA" id="ARBA00022989"/>
    </source>
</evidence>
<comment type="subcellular location">
    <subcellularLocation>
        <location evidence="1">Cell inner membrane</location>
        <topology evidence="1">Multi-pass membrane protein</topology>
    </subcellularLocation>
</comment>
<comment type="similarity">
    <text evidence="10">Belongs to the methyl-accepting chemotaxis (MCP) protein family.</text>
</comment>
<gene>
    <name evidence="16" type="ORF">FJU30_14105</name>
</gene>
<evidence type="ECO:0000256" key="2">
    <source>
        <dbReference type="ARBA" id="ARBA00022475"/>
    </source>
</evidence>
<dbReference type="SUPFAM" id="SSF47170">
    <property type="entry name" value="Aspartate receptor, ligand-binding domain"/>
    <property type="match status" value="1"/>
</dbReference>
<dbReference type="PANTHER" id="PTHR43531:SF5">
    <property type="entry name" value="METHYL-ACCEPTING CHEMOTAXIS PROTEIN III"/>
    <property type="match status" value="1"/>
</dbReference>
<evidence type="ECO:0000256" key="9">
    <source>
        <dbReference type="ARBA" id="ARBA00023224"/>
    </source>
</evidence>
<keyword evidence="2" id="KW-1003">Cell membrane</keyword>
<name>A0A5J5FZ00_9GAMM</name>
<dbReference type="Pfam" id="PF00672">
    <property type="entry name" value="HAMP"/>
    <property type="match status" value="1"/>
</dbReference>
<dbReference type="GO" id="GO:0005886">
    <property type="term" value="C:plasma membrane"/>
    <property type="evidence" value="ECO:0007669"/>
    <property type="project" value="UniProtKB-SubCell"/>
</dbReference>
<dbReference type="PROSITE" id="PS50885">
    <property type="entry name" value="HAMP"/>
    <property type="match status" value="1"/>
</dbReference>
<dbReference type="PANTHER" id="PTHR43531">
    <property type="entry name" value="PROTEIN ICFG"/>
    <property type="match status" value="1"/>
</dbReference>
<sequence>MSIKRFSILVLSTLLFIFIASTISNVWLLIRSNNSLDSVNKEIRVVLSVIDPINHSRTLRVRLMEYMQEMDGNNAPRAKQIFDEMEAISGKADTAFQAYLDSPKQPGEAALAEAYRASYLAYRQQGVQPLLDAARNNDRLRFSQQIATVSQLDHQYEIALDKLLAFREQYARDLNQDAQASFNSALALVGVFAALFIAVIVVMMVLMKRYVLNQLDIAKDHCSQIASGLLNTPVDASVKGEIGDVMRSMERMRLSLVEIIGQVRDSGYTVSHASQEIAAGNIDLSSRTEQQASALAQTAASMEQLGATVKQNTENVYQASSLTQQAVSAAQAGEKVAQEVVTTMHGITASSKKIEDITSVINSIAFQTNILALNAAVEAARAGEQGRGFAVVAGEVRNLAQRSAQAAKEIEGLISESVAGVNTGSKQVTQTGEAMSAIITSITRINDLMGEIATASDEQSRGISQVEQAVTEMDGVTQQNAALVQESAAAAASLEEQVHHLTNAVAAFKLPDSKTQPLLRPTLPAKPADAPALTMAPARPQQGKNKGDNWETF</sequence>
<evidence type="ECO:0000313" key="17">
    <source>
        <dbReference type="Proteomes" id="UP000335415"/>
    </source>
</evidence>
<keyword evidence="17" id="KW-1185">Reference proteome</keyword>
<evidence type="ECO:0000256" key="4">
    <source>
        <dbReference type="ARBA" id="ARBA00022500"/>
    </source>
</evidence>
<organism evidence="16 17">
    <name type="scientific">Affinibrenneria salicis</name>
    <dbReference type="NCBI Taxonomy" id="2590031"/>
    <lineage>
        <taxon>Bacteria</taxon>
        <taxon>Pseudomonadati</taxon>
        <taxon>Pseudomonadota</taxon>
        <taxon>Gammaproteobacteria</taxon>
        <taxon>Enterobacterales</taxon>
        <taxon>Pectobacteriaceae</taxon>
        <taxon>Affinibrenneria</taxon>
    </lineage>
</organism>
<keyword evidence="6 13" id="KW-0812">Transmembrane</keyword>
<feature type="domain" description="Methyl-accepting transducer" evidence="14">
    <location>
        <begin position="266"/>
        <end position="495"/>
    </location>
</feature>
<dbReference type="InterPro" id="IPR035440">
    <property type="entry name" value="4HB_MCP_dom_sf"/>
</dbReference>
<dbReference type="InterPro" id="IPR051310">
    <property type="entry name" value="MCP_chemotaxis"/>
</dbReference>
<dbReference type="SMART" id="SM00304">
    <property type="entry name" value="HAMP"/>
    <property type="match status" value="1"/>
</dbReference>
<reference evidence="16 17" key="1">
    <citation type="submission" date="2019-09" db="EMBL/GenBank/DDBJ databases">
        <authorList>
            <person name="Li Y."/>
        </authorList>
    </citation>
    <scope>NUCLEOTIDE SEQUENCE [LARGE SCALE GENOMIC DNA]</scope>
    <source>
        <strain evidence="16 17">L3-3HA</strain>
    </source>
</reference>
<evidence type="ECO:0000256" key="13">
    <source>
        <dbReference type="SAM" id="Phobius"/>
    </source>
</evidence>
<evidence type="ECO:0000256" key="11">
    <source>
        <dbReference type="PROSITE-ProRule" id="PRU00284"/>
    </source>
</evidence>
<dbReference type="InterPro" id="IPR003660">
    <property type="entry name" value="HAMP_dom"/>
</dbReference>
<feature type="region of interest" description="Disordered" evidence="12">
    <location>
        <begin position="515"/>
        <end position="553"/>
    </location>
</feature>
<keyword evidence="3" id="KW-0488">Methylation</keyword>
<feature type="domain" description="HAMP" evidence="15">
    <location>
        <begin position="209"/>
        <end position="261"/>
    </location>
</feature>
<evidence type="ECO:0000256" key="6">
    <source>
        <dbReference type="ARBA" id="ARBA00022692"/>
    </source>
</evidence>
<keyword evidence="9 11" id="KW-0807">Transducer</keyword>
<dbReference type="GO" id="GO:0007165">
    <property type="term" value="P:signal transduction"/>
    <property type="evidence" value="ECO:0007669"/>
    <property type="project" value="UniProtKB-KW"/>
</dbReference>
<dbReference type="SUPFAM" id="SSF58104">
    <property type="entry name" value="Methyl-accepting chemotaxis protein (MCP) signaling domain"/>
    <property type="match status" value="1"/>
</dbReference>
<comment type="caution">
    <text evidence="16">The sequence shown here is derived from an EMBL/GenBank/DDBJ whole genome shotgun (WGS) entry which is preliminary data.</text>
</comment>
<evidence type="ECO:0000256" key="12">
    <source>
        <dbReference type="SAM" id="MobiDB-lite"/>
    </source>
</evidence>
<dbReference type="AlphaFoldDB" id="A0A5J5FZ00"/>
<dbReference type="CDD" id="cd11386">
    <property type="entry name" value="MCP_signal"/>
    <property type="match status" value="1"/>
</dbReference>
<dbReference type="GO" id="GO:0004888">
    <property type="term" value="F:transmembrane signaling receptor activity"/>
    <property type="evidence" value="ECO:0007669"/>
    <property type="project" value="InterPro"/>
</dbReference>
<protein>
    <submittedName>
        <fullName evidence="16">HAMP domain-containing protein</fullName>
    </submittedName>
</protein>
<dbReference type="RefSeq" id="WP_150435603.1">
    <property type="nucleotide sequence ID" value="NZ_VYKJ01000006.1"/>
</dbReference>
<evidence type="ECO:0000256" key="1">
    <source>
        <dbReference type="ARBA" id="ARBA00004429"/>
    </source>
</evidence>
<evidence type="ECO:0000256" key="10">
    <source>
        <dbReference type="ARBA" id="ARBA00029447"/>
    </source>
</evidence>
<dbReference type="SMART" id="SM00283">
    <property type="entry name" value="MA"/>
    <property type="match status" value="1"/>
</dbReference>
<dbReference type="PRINTS" id="PR00260">
    <property type="entry name" value="CHEMTRNSDUCR"/>
</dbReference>
<evidence type="ECO:0000313" key="16">
    <source>
        <dbReference type="EMBL" id="KAA8999460.1"/>
    </source>
</evidence>
<evidence type="ECO:0000259" key="14">
    <source>
        <dbReference type="PROSITE" id="PS50111"/>
    </source>
</evidence>
<keyword evidence="7 13" id="KW-1133">Transmembrane helix</keyword>
<keyword evidence="4" id="KW-0145">Chemotaxis</keyword>
<keyword evidence="5" id="KW-0997">Cell inner membrane</keyword>
<dbReference type="InterPro" id="IPR004089">
    <property type="entry name" value="MCPsignal_dom"/>
</dbReference>
<dbReference type="Pfam" id="PF00015">
    <property type="entry name" value="MCPsignal"/>
    <property type="match status" value="1"/>
</dbReference>
<dbReference type="GO" id="GO:0006935">
    <property type="term" value="P:chemotaxis"/>
    <property type="evidence" value="ECO:0007669"/>
    <property type="project" value="UniProtKB-KW"/>
</dbReference>
<dbReference type="Gene3D" id="1.10.287.950">
    <property type="entry name" value="Methyl-accepting chemotaxis protein"/>
    <property type="match status" value="1"/>
</dbReference>
<keyword evidence="8 13" id="KW-0472">Membrane</keyword>
<dbReference type="EMBL" id="VYKJ01000006">
    <property type="protein sequence ID" value="KAA8999460.1"/>
    <property type="molecule type" value="Genomic_DNA"/>
</dbReference>
<dbReference type="FunFam" id="1.10.287.950:FF:000001">
    <property type="entry name" value="Methyl-accepting chemotaxis sensory transducer"/>
    <property type="match status" value="1"/>
</dbReference>
<dbReference type="InterPro" id="IPR003122">
    <property type="entry name" value="Tar_rcpt_lig-bd"/>
</dbReference>
<dbReference type="InterPro" id="IPR004090">
    <property type="entry name" value="Chemotax_Me-accpt_rcpt"/>
</dbReference>
<dbReference type="PROSITE" id="PS50111">
    <property type="entry name" value="CHEMOTAXIS_TRANSDUC_2"/>
    <property type="match status" value="1"/>
</dbReference>
<feature type="transmembrane region" description="Helical" evidence="13">
    <location>
        <begin position="185"/>
        <end position="206"/>
    </location>
</feature>
<evidence type="ECO:0000256" key="3">
    <source>
        <dbReference type="ARBA" id="ARBA00022481"/>
    </source>
</evidence>
<accession>A0A5J5FZ00</accession>
<dbReference type="OrthoDB" id="6532575at2"/>
<proteinExistence type="inferred from homology"/>
<evidence type="ECO:0000256" key="5">
    <source>
        <dbReference type="ARBA" id="ARBA00022519"/>
    </source>
</evidence>
<evidence type="ECO:0000259" key="15">
    <source>
        <dbReference type="PROSITE" id="PS50885"/>
    </source>
</evidence>